<organism evidence="6 7">
    <name type="scientific">Roseovarius pelagicus</name>
    <dbReference type="NCBI Taxonomy" id="2980108"/>
    <lineage>
        <taxon>Bacteria</taxon>
        <taxon>Pseudomonadati</taxon>
        <taxon>Pseudomonadota</taxon>
        <taxon>Alphaproteobacteria</taxon>
        <taxon>Rhodobacterales</taxon>
        <taxon>Roseobacteraceae</taxon>
        <taxon>Roseovarius</taxon>
    </lineage>
</organism>
<dbReference type="PANTHER" id="PTHR42988:SF2">
    <property type="entry name" value="CYCLIC NUCLEOTIDE PHOSPHODIESTERASE CBUA0032-RELATED"/>
    <property type="match status" value="1"/>
</dbReference>
<sequence>MRKILVFTDIHFVEHGQRIGHLDPEERLLAGLRHALGEVPDAERIVICGDLAHHGRAAQYERLRAALADCPLPVHLMIGNHDRRAAFCAAFPDAPVTSTGHVQQVIDTGDFRLILLDTLDEQAEVEHSGRLCADRLSWLRAALDSSGDRRVIVFTHHPPMDVGFDAMDRIGLTNKTELLALLGAYPNVCQIISGHVHRTISGGAGGIPTALFKSSCHQSPIMRPEMDEHTSIDEPGAFGLLYLMDTGVVVHSEDFDIPGRRVLFYD</sequence>
<dbReference type="Proteomes" id="UP001064087">
    <property type="component" value="Chromosome"/>
</dbReference>
<keyword evidence="2" id="KW-0378">Hydrolase</keyword>
<dbReference type="CDD" id="cd07402">
    <property type="entry name" value="MPP_GpdQ"/>
    <property type="match status" value="1"/>
</dbReference>
<keyword evidence="3" id="KW-0408">Iron</keyword>
<dbReference type="PANTHER" id="PTHR42988">
    <property type="entry name" value="PHOSPHOHYDROLASE"/>
    <property type="match status" value="1"/>
</dbReference>
<dbReference type="Gene3D" id="3.60.21.10">
    <property type="match status" value="1"/>
</dbReference>
<evidence type="ECO:0000256" key="1">
    <source>
        <dbReference type="ARBA" id="ARBA00022723"/>
    </source>
</evidence>
<dbReference type="SUPFAM" id="SSF56300">
    <property type="entry name" value="Metallo-dependent phosphatases"/>
    <property type="match status" value="1"/>
</dbReference>
<comment type="similarity">
    <text evidence="4">Belongs to the cyclic nucleotide phosphodiesterase class-III family.</text>
</comment>
<dbReference type="EMBL" id="CP106738">
    <property type="protein sequence ID" value="UXX84101.1"/>
    <property type="molecule type" value="Genomic_DNA"/>
</dbReference>
<evidence type="ECO:0000256" key="4">
    <source>
        <dbReference type="ARBA" id="ARBA00025742"/>
    </source>
</evidence>
<dbReference type="InterPro" id="IPR029052">
    <property type="entry name" value="Metallo-depent_PP-like"/>
</dbReference>
<protein>
    <submittedName>
        <fullName evidence="6">Phosphodiesterase</fullName>
    </submittedName>
</protein>
<keyword evidence="1" id="KW-0479">Metal-binding</keyword>
<dbReference type="Pfam" id="PF00149">
    <property type="entry name" value="Metallophos"/>
    <property type="match status" value="1"/>
</dbReference>
<evidence type="ECO:0000313" key="7">
    <source>
        <dbReference type="Proteomes" id="UP001064087"/>
    </source>
</evidence>
<evidence type="ECO:0000259" key="5">
    <source>
        <dbReference type="Pfam" id="PF00149"/>
    </source>
</evidence>
<gene>
    <name evidence="6" type="ORF">N7U68_05465</name>
</gene>
<dbReference type="InterPro" id="IPR050884">
    <property type="entry name" value="CNP_phosphodiesterase-III"/>
</dbReference>
<name>A0ABY6DD67_9RHOB</name>
<dbReference type="InterPro" id="IPR026575">
    <property type="entry name" value="GpdQ/CpdA-like"/>
</dbReference>
<evidence type="ECO:0000256" key="2">
    <source>
        <dbReference type="ARBA" id="ARBA00022801"/>
    </source>
</evidence>
<evidence type="ECO:0000313" key="6">
    <source>
        <dbReference type="EMBL" id="UXX84101.1"/>
    </source>
</evidence>
<accession>A0ABY6DD67</accession>
<dbReference type="InterPro" id="IPR004843">
    <property type="entry name" value="Calcineurin-like_PHP"/>
</dbReference>
<proteinExistence type="inferred from homology"/>
<feature type="domain" description="Calcineurin-like phosphoesterase" evidence="5">
    <location>
        <begin position="3"/>
        <end position="198"/>
    </location>
</feature>
<keyword evidence="7" id="KW-1185">Reference proteome</keyword>
<dbReference type="RefSeq" id="WP_263048493.1">
    <property type="nucleotide sequence ID" value="NZ_CP106738.1"/>
</dbReference>
<reference evidence="6" key="1">
    <citation type="submission" date="2022-10" db="EMBL/GenBank/DDBJ databases">
        <title>Roseovarius pelagicus sp. nov., isolated from Arctic seawater.</title>
        <authorList>
            <person name="Hong Y.W."/>
            <person name="Hwang C.Y."/>
        </authorList>
    </citation>
    <scope>NUCLEOTIDE SEQUENCE</scope>
    <source>
        <strain evidence="6">HL-MP18</strain>
    </source>
</reference>
<evidence type="ECO:0000256" key="3">
    <source>
        <dbReference type="ARBA" id="ARBA00023004"/>
    </source>
</evidence>